<sequence length="109" mass="12858">MTETSVYDFLEQVRLRPGMWVRGSSLAHLDSMLAGYRIALEAHDIEEPYDFWHLGTQDRFSDWLQQRLGRRSSLSWAAEIEREAERAGRPAIEMFFEFLDEFRAGDERT</sequence>
<accession>A0ABW9I7K4</accession>
<proteinExistence type="predicted"/>
<dbReference type="EMBL" id="JBJVNI010000030">
    <property type="protein sequence ID" value="MFM9614948.1"/>
    <property type="molecule type" value="Genomic_DNA"/>
</dbReference>
<gene>
    <name evidence="1" type="ORF">ACKI18_40480</name>
</gene>
<keyword evidence="2" id="KW-1185">Reference proteome</keyword>
<protein>
    <submittedName>
        <fullName evidence="1">Uncharacterized protein</fullName>
    </submittedName>
</protein>
<comment type="caution">
    <text evidence="1">The sequence shown here is derived from an EMBL/GenBank/DDBJ whole genome shotgun (WGS) entry which is preliminary data.</text>
</comment>
<dbReference type="Proteomes" id="UP001631957">
    <property type="component" value="Unassembled WGS sequence"/>
</dbReference>
<name>A0ABW9I7K4_9ACTN</name>
<reference evidence="1 2" key="1">
    <citation type="submission" date="2024-12" db="EMBL/GenBank/DDBJ databases">
        <title>Forecasting of Potato common scab and diversities of Pathogenic streptomyces spp. in china.</title>
        <authorList>
            <person name="Handique U."/>
            <person name="Wu J."/>
        </authorList>
    </citation>
    <scope>NUCLEOTIDE SEQUENCE [LARGE SCALE GENOMIC DNA]</scope>
    <source>
        <strain evidence="1 2">ZRIMU1530</strain>
    </source>
</reference>
<evidence type="ECO:0000313" key="1">
    <source>
        <dbReference type="EMBL" id="MFM9614948.1"/>
    </source>
</evidence>
<organism evidence="1 2">
    <name type="scientific">Streptomyces niveiscabiei</name>
    <dbReference type="NCBI Taxonomy" id="164115"/>
    <lineage>
        <taxon>Bacteria</taxon>
        <taxon>Bacillati</taxon>
        <taxon>Actinomycetota</taxon>
        <taxon>Actinomycetes</taxon>
        <taxon>Kitasatosporales</taxon>
        <taxon>Streptomycetaceae</taxon>
        <taxon>Streptomyces</taxon>
    </lineage>
</organism>
<evidence type="ECO:0000313" key="2">
    <source>
        <dbReference type="Proteomes" id="UP001631957"/>
    </source>
</evidence>
<dbReference type="RefSeq" id="WP_409123799.1">
    <property type="nucleotide sequence ID" value="NZ_JBJVNI010000030.1"/>
</dbReference>